<protein>
    <submittedName>
        <fullName evidence="2">Uncharacterized protein</fullName>
    </submittedName>
</protein>
<proteinExistence type="predicted"/>
<feature type="chain" id="PRO_5013229550" evidence="1">
    <location>
        <begin position="20"/>
        <end position="141"/>
    </location>
</feature>
<dbReference type="Proteomes" id="UP000192596">
    <property type="component" value="Unassembled WGS sequence"/>
</dbReference>
<keyword evidence="1" id="KW-0732">Signal</keyword>
<keyword evidence="3" id="KW-1185">Reference proteome</keyword>
<evidence type="ECO:0000256" key="1">
    <source>
        <dbReference type="SAM" id="SignalP"/>
    </source>
</evidence>
<name>A0A1V8SAK7_9PEZI</name>
<gene>
    <name evidence="2" type="ORF">B0A48_18028</name>
</gene>
<dbReference type="AlphaFoldDB" id="A0A1V8SAK7"/>
<evidence type="ECO:0000313" key="2">
    <source>
        <dbReference type="EMBL" id="OQN96037.1"/>
    </source>
</evidence>
<reference evidence="3" key="1">
    <citation type="submission" date="2017-03" db="EMBL/GenBank/DDBJ databases">
        <title>Genomes of endolithic fungi from Antarctica.</title>
        <authorList>
            <person name="Coleine C."/>
            <person name="Masonjones S."/>
            <person name="Stajich J.E."/>
        </authorList>
    </citation>
    <scope>NUCLEOTIDE SEQUENCE [LARGE SCALE GENOMIC DNA]</scope>
    <source>
        <strain evidence="3">CCFEE 5527</strain>
    </source>
</reference>
<comment type="caution">
    <text evidence="2">The sequence shown here is derived from an EMBL/GenBank/DDBJ whole genome shotgun (WGS) entry which is preliminary data.</text>
</comment>
<accession>A0A1V8SAK7</accession>
<evidence type="ECO:0000313" key="3">
    <source>
        <dbReference type="Proteomes" id="UP000192596"/>
    </source>
</evidence>
<dbReference type="InParanoid" id="A0A1V8SAK7"/>
<sequence length="141" mass="15395">MLSIASFTSIALLIASALASPLNVLEKRNVGGVRLCDQINWQGDCWYGILPINTCISLNSFAGKTLSFRPDDATECFLMQGRCDASNSYADFTSASSGTNDLSVLSWIAKTESFICFTEATTAREKMRVLERIRVRIGVPA</sequence>
<organism evidence="2 3">
    <name type="scientific">Cryoendolithus antarcticus</name>
    <dbReference type="NCBI Taxonomy" id="1507870"/>
    <lineage>
        <taxon>Eukaryota</taxon>
        <taxon>Fungi</taxon>
        <taxon>Dikarya</taxon>
        <taxon>Ascomycota</taxon>
        <taxon>Pezizomycotina</taxon>
        <taxon>Dothideomycetes</taxon>
        <taxon>Dothideomycetidae</taxon>
        <taxon>Cladosporiales</taxon>
        <taxon>Cladosporiaceae</taxon>
        <taxon>Cryoendolithus</taxon>
    </lineage>
</organism>
<dbReference type="STRING" id="1507870.A0A1V8SAK7"/>
<feature type="signal peptide" evidence="1">
    <location>
        <begin position="1"/>
        <end position="19"/>
    </location>
</feature>
<dbReference type="OrthoDB" id="2910287at2759"/>
<dbReference type="EMBL" id="NAJO01000074">
    <property type="protein sequence ID" value="OQN96037.1"/>
    <property type="molecule type" value="Genomic_DNA"/>
</dbReference>